<evidence type="ECO:0000313" key="1">
    <source>
        <dbReference type="EMBL" id="SDW84892.1"/>
    </source>
</evidence>
<organism evidence="1 2">
    <name type="scientific">Marinococcus luteus</name>
    <dbReference type="NCBI Taxonomy" id="1122204"/>
    <lineage>
        <taxon>Bacteria</taxon>
        <taxon>Bacillati</taxon>
        <taxon>Bacillota</taxon>
        <taxon>Bacilli</taxon>
        <taxon>Bacillales</taxon>
        <taxon>Bacillaceae</taxon>
        <taxon>Marinococcus</taxon>
    </lineage>
</organism>
<dbReference type="AlphaFoldDB" id="A0A1H2WWB1"/>
<proteinExistence type="predicted"/>
<gene>
    <name evidence="1" type="ORF">SAMN05421781_2527</name>
</gene>
<evidence type="ECO:0000313" key="2">
    <source>
        <dbReference type="Proteomes" id="UP000199488"/>
    </source>
</evidence>
<name>A0A1H2WWB1_9BACI</name>
<protein>
    <submittedName>
        <fullName evidence="1">Uncharacterized protein</fullName>
    </submittedName>
</protein>
<dbReference type="RefSeq" id="WP_091615744.1">
    <property type="nucleotide sequence ID" value="NZ_FNNC01000006.1"/>
</dbReference>
<accession>A0A1H2WWB1</accession>
<dbReference type="EMBL" id="FNNC01000006">
    <property type="protein sequence ID" value="SDW84892.1"/>
    <property type="molecule type" value="Genomic_DNA"/>
</dbReference>
<sequence length="100" mass="11604">MLQSIFDYKLTKTLKELNRLAGAPVDKRLKNNEPFTLHITPSEGERLEPHMAFLHNERLVYVSLMREEYSLKAYRKDELVPVRLVPLPGLRAASNEQKEA</sequence>
<reference evidence="1 2" key="1">
    <citation type="submission" date="2016-10" db="EMBL/GenBank/DDBJ databases">
        <authorList>
            <person name="de Groot N.N."/>
        </authorList>
    </citation>
    <scope>NUCLEOTIDE SEQUENCE [LARGE SCALE GENOMIC DNA]</scope>
    <source>
        <strain evidence="1 2">DSM 23126</strain>
    </source>
</reference>
<dbReference type="Proteomes" id="UP000199488">
    <property type="component" value="Unassembled WGS sequence"/>
</dbReference>
<dbReference type="OrthoDB" id="2970589at2"/>
<keyword evidence="2" id="KW-1185">Reference proteome</keyword>